<dbReference type="InterPro" id="IPR010978">
    <property type="entry name" value="tRNA-bd_arm"/>
</dbReference>
<comment type="caution">
    <text evidence="11">The sequence shown here is derived from an EMBL/GenBank/DDBJ whole genome shotgun (WGS) entry which is preliminary data.</text>
</comment>
<dbReference type="PANTHER" id="PTHR11946:SF93">
    <property type="entry name" value="VALINE--TRNA LIGASE, CHLOROPLASTIC_MITOCHONDRIAL 2"/>
    <property type="match status" value="1"/>
</dbReference>
<dbReference type="EMBL" id="BARS01017861">
    <property type="protein sequence ID" value="GAF88098.1"/>
    <property type="molecule type" value="Genomic_DNA"/>
</dbReference>
<feature type="domain" description="Methionyl/Valyl/Leucyl/Isoleucyl-tRNA synthetase anticodon-binding" evidence="9">
    <location>
        <begin position="1"/>
        <end position="53"/>
    </location>
</feature>
<name>X0T3P1_9ZZZZ</name>
<dbReference type="AlphaFoldDB" id="X0T3P1"/>
<dbReference type="Pfam" id="PF08264">
    <property type="entry name" value="Anticodon_1"/>
    <property type="match status" value="1"/>
</dbReference>
<sequence>KSIMLAEWPVARTEDISDETEGTMSLIQGIVKGVRNIRSKMNIAAKEPIRVVISTSTEDEAAGITPYEKFMKDTAVINELEIGANLAKPESAAAEVIDTVQIFVPLSKVLVEVEVKKLKKQLAKKEAFFDRTSGKLRSPSFTEKAPPEVVRREKERREALLQEIETIKKNLESIS</sequence>
<evidence type="ECO:0000256" key="1">
    <source>
        <dbReference type="ARBA" id="ARBA00013169"/>
    </source>
</evidence>
<dbReference type="Gene3D" id="1.10.730.10">
    <property type="entry name" value="Isoleucyl-tRNA Synthetase, Domain 1"/>
    <property type="match status" value="1"/>
</dbReference>
<comment type="catalytic activity">
    <reaction evidence="8">
        <text>tRNA(Val) + L-valine + ATP = L-valyl-tRNA(Val) + AMP + diphosphate</text>
        <dbReference type="Rhea" id="RHEA:10704"/>
        <dbReference type="Rhea" id="RHEA-COMP:9672"/>
        <dbReference type="Rhea" id="RHEA-COMP:9708"/>
        <dbReference type="ChEBI" id="CHEBI:30616"/>
        <dbReference type="ChEBI" id="CHEBI:33019"/>
        <dbReference type="ChEBI" id="CHEBI:57762"/>
        <dbReference type="ChEBI" id="CHEBI:78442"/>
        <dbReference type="ChEBI" id="CHEBI:78537"/>
        <dbReference type="ChEBI" id="CHEBI:456215"/>
        <dbReference type="EC" id="6.1.1.9"/>
    </reaction>
</comment>
<dbReference type="SUPFAM" id="SSF46589">
    <property type="entry name" value="tRNA-binding arm"/>
    <property type="match status" value="1"/>
</dbReference>
<keyword evidence="6" id="KW-0030">Aminoacyl-tRNA synthetase</keyword>
<dbReference type="InterPro" id="IPR002303">
    <property type="entry name" value="Valyl-tRNA_ligase"/>
</dbReference>
<dbReference type="EC" id="6.1.1.9" evidence="1"/>
<dbReference type="GO" id="GO:0005524">
    <property type="term" value="F:ATP binding"/>
    <property type="evidence" value="ECO:0007669"/>
    <property type="project" value="UniProtKB-KW"/>
</dbReference>
<dbReference type="GO" id="GO:0004832">
    <property type="term" value="F:valine-tRNA ligase activity"/>
    <property type="evidence" value="ECO:0007669"/>
    <property type="project" value="UniProtKB-EC"/>
</dbReference>
<evidence type="ECO:0000256" key="6">
    <source>
        <dbReference type="ARBA" id="ARBA00023146"/>
    </source>
</evidence>
<dbReference type="InterPro" id="IPR037118">
    <property type="entry name" value="Val-tRNA_synth_C_sf"/>
</dbReference>
<evidence type="ECO:0000313" key="11">
    <source>
        <dbReference type="EMBL" id="GAF88098.1"/>
    </source>
</evidence>
<dbReference type="GO" id="GO:0005829">
    <property type="term" value="C:cytosol"/>
    <property type="evidence" value="ECO:0007669"/>
    <property type="project" value="TreeGrafter"/>
</dbReference>
<proteinExistence type="predicted"/>
<evidence type="ECO:0000259" key="9">
    <source>
        <dbReference type="Pfam" id="PF08264"/>
    </source>
</evidence>
<keyword evidence="2" id="KW-0436">Ligase</keyword>
<dbReference type="InterPro" id="IPR019499">
    <property type="entry name" value="Val-tRNA_synth_tRNA-bd"/>
</dbReference>
<organism evidence="11">
    <name type="scientific">marine sediment metagenome</name>
    <dbReference type="NCBI Taxonomy" id="412755"/>
    <lineage>
        <taxon>unclassified sequences</taxon>
        <taxon>metagenomes</taxon>
        <taxon>ecological metagenomes</taxon>
    </lineage>
</organism>
<dbReference type="Gene3D" id="1.10.287.380">
    <property type="entry name" value="Valyl-tRNA synthetase, C-terminal domain"/>
    <property type="match status" value="1"/>
</dbReference>
<accession>X0T3P1</accession>
<dbReference type="InterPro" id="IPR009080">
    <property type="entry name" value="tRNAsynth_Ia_anticodon-bd"/>
</dbReference>
<dbReference type="SUPFAM" id="SSF47323">
    <property type="entry name" value="Anticodon-binding domain of a subclass of class I aminoacyl-tRNA synthetases"/>
    <property type="match status" value="1"/>
</dbReference>
<gene>
    <name evidence="11" type="ORF">S01H1_29154</name>
</gene>
<dbReference type="InterPro" id="IPR013155">
    <property type="entry name" value="M/V/L/I-tRNA-synth_anticd-bd"/>
</dbReference>
<keyword evidence="4" id="KW-0067">ATP-binding</keyword>
<evidence type="ECO:0000256" key="8">
    <source>
        <dbReference type="ARBA" id="ARBA00047552"/>
    </source>
</evidence>
<dbReference type="PANTHER" id="PTHR11946">
    <property type="entry name" value="VALYL-TRNA SYNTHETASES"/>
    <property type="match status" value="1"/>
</dbReference>
<dbReference type="GO" id="GO:0006438">
    <property type="term" value="P:valyl-tRNA aminoacylation"/>
    <property type="evidence" value="ECO:0007669"/>
    <property type="project" value="InterPro"/>
</dbReference>
<keyword evidence="5" id="KW-0648">Protein biosynthesis</keyword>
<evidence type="ECO:0000256" key="3">
    <source>
        <dbReference type="ARBA" id="ARBA00022741"/>
    </source>
</evidence>
<protein>
    <recommendedName>
        <fullName evidence="1">valine--tRNA ligase</fullName>
        <ecNumber evidence="1">6.1.1.9</ecNumber>
    </recommendedName>
    <alternativeName>
        <fullName evidence="7">Valyl-tRNA synthetase</fullName>
    </alternativeName>
</protein>
<evidence type="ECO:0000256" key="2">
    <source>
        <dbReference type="ARBA" id="ARBA00022598"/>
    </source>
</evidence>
<evidence type="ECO:0000256" key="4">
    <source>
        <dbReference type="ARBA" id="ARBA00022840"/>
    </source>
</evidence>
<dbReference type="Pfam" id="PF10458">
    <property type="entry name" value="Val_tRNA-synt_C"/>
    <property type="match status" value="1"/>
</dbReference>
<feature type="non-terminal residue" evidence="11">
    <location>
        <position position="1"/>
    </location>
</feature>
<reference evidence="11" key="1">
    <citation type="journal article" date="2014" name="Front. Microbiol.">
        <title>High frequency of phylogenetically diverse reductive dehalogenase-homologous genes in deep subseafloor sedimentary metagenomes.</title>
        <authorList>
            <person name="Kawai M."/>
            <person name="Futagami T."/>
            <person name="Toyoda A."/>
            <person name="Takaki Y."/>
            <person name="Nishi S."/>
            <person name="Hori S."/>
            <person name="Arai W."/>
            <person name="Tsubouchi T."/>
            <person name="Morono Y."/>
            <person name="Uchiyama I."/>
            <person name="Ito T."/>
            <person name="Fujiyama A."/>
            <person name="Inagaki F."/>
            <person name="Takami H."/>
        </authorList>
    </citation>
    <scope>NUCLEOTIDE SEQUENCE</scope>
    <source>
        <strain evidence="11">Expedition CK06-06</strain>
    </source>
</reference>
<keyword evidence="3" id="KW-0547">Nucleotide-binding</keyword>
<feature type="domain" description="Valyl-tRNA synthetase tRNA-binding arm" evidence="10">
    <location>
        <begin position="111"/>
        <end position="174"/>
    </location>
</feature>
<evidence type="ECO:0000259" key="10">
    <source>
        <dbReference type="Pfam" id="PF10458"/>
    </source>
</evidence>
<evidence type="ECO:0000256" key="7">
    <source>
        <dbReference type="ARBA" id="ARBA00029936"/>
    </source>
</evidence>
<evidence type="ECO:0000256" key="5">
    <source>
        <dbReference type="ARBA" id="ARBA00022917"/>
    </source>
</evidence>